<sequence length="85" mass="9905">MYQRYAATFSLLVNRAQDVSVIDVYAINEISTVNIFQGWLDGGIQENTDYTANFPVVFESRFAINSPNTRNHWRQNQDSFIQLRK</sequence>
<dbReference type="Proteomes" id="UP000708208">
    <property type="component" value="Unassembled WGS sequence"/>
</dbReference>
<comment type="caution">
    <text evidence="1">The sequence shown here is derived from an EMBL/GenBank/DDBJ whole genome shotgun (WGS) entry which is preliminary data.</text>
</comment>
<keyword evidence="2" id="KW-1185">Reference proteome</keyword>
<protein>
    <submittedName>
        <fullName evidence="1">Uncharacterized protein</fullName>
    </submittedName>
</protein>
<reference evidence="1" key="1">
    <citation type="submission" date="2021-06" db="EMBL/GenBank/DDBJ databases">
        <authorList>
            <person name="Hodson N. C."/>
            <person name="Mongue J. A."/>
            <person name="Jaron S. K."/>
        </authorList>
    </citation>
    <scope>NUCLEOTIDE SEQUENCE</scope>
</reference>
<evidence type="ECO:0000313" key="1">
    <source>
        <dbReference type="EMBL" id="CAG7816816.1"/>
    </source>
</evidence>
<organism evidence="1 2">
    <name type="scientific">Allacma fusca</name>
    <dbReference type="NCBI Taxonomy" id="39272"/>
    <lineage>
        <taxon>Eukaryota</taxon>
        <taxon>Metazoa</taxon>
        <taxon>Ecdysozoa</taxon>
        <taxon>Arthropoda</taxon>
        <taxon>Hexapoda</taxon>
        <taxon>Collembola</taxon>
        <taxon>Symphypleona</taxon>
        <taxon>Sminthuridae</taxon>
        <taxon>Allacma</taxon>
    </lineage>
</organism>
<accession>A0A8J2KNM3</accession>
<dbReference type="AlphaFoldDB" id="A0A8J2KNM3"/>
<proteinExistence type="predicted"/>
<name>A0A8J2KNM3_9HEXA</name>
<gene>
    <name evidence="1" type="ORF">AFUS01_LOCUS27415</name>
</gene>
<dbReference type="EMBL" id="CAJVCH010379158">
    <property type="protein sequence ID" value="CAG7816816.1"/>
    <property type="molecule type" value="Genomic_DNA"/>
</dbReference>
<evidence type="ECO:0000313" key="2">
    <source>
        <dbReference type="Proteomes" id="UP000708208"/>
    </source>
</evidence>